<protein>
    <submittedName>
        <fullName evidence="2">Metalloprotease CJM1_0395 family protein</fullName>
    </submittedName>
</protein>
<dbReference type="RefSeq" id="WP_376920722.1">
    <property type="nucleotide sequence ID" value="NZ_JBHRSW010000029.1"/>
</dbReference>
<feature type="region of interest" description="Disordered" evidence="1">
    <location>
        <begin position="193"/>
        <end position="224"/>
    </location>
</feature>
<evidence type="ECO:0000313" key="2">
    <source>
        <dbReference type="EMBL" id="MFC3122594.1"/>
    </source>
</evidence>
<gene>
    <name evidence="2" type="ORF">ACFOHL_13295</name>
</gene>
<comment type="caution">
    <text evidence="2">The sequence shown here is derived from an EMBL/GenBank/DDBJ whole genome shotgun (WGS) entry which is preliminary data.</text>
</comment>
<dbReference type="Pfam" id="PF12118">
    <property type="entry name" value="SprA-related"/>
    <property type="match status" value="1"/>
</dbReference>
<dbReference type="GO" id="GO:0008237">
    <property type="term" value="F:metallopeptidase activity"/>
    <property type="evidence" value="ECO:0007669"/>
    <property type="project" value="UniProtKB-KW"/>
</dbReference>
<reference evidence="3" key="1">
    <citation type="journal article" date="2019" name="Int. J. Syst. Evol. Microbiol.">
        <title>The Global Catalogue of Microorganisms (GCM) 10K type strain sequencing project: providing services to taxonomists for standard genome sequencing and annotation.</title>
        <authorList>
            <consortium name="The Broad Institute Genomics Platform"/>
            <consortium name="The Broad Institute Genome Sequencing Center for Infectious Disease"/>
            <person name="Wu L."/>
            <person name="Ma J."/>
        </authorList>
    </citation>
    <scope>NUCLEOTIDE SEQUENCE [LARGE SCALE GENOMIC DNA]</scope>
    <source>
        <strain evidence="3">KCTC 52473</strain>
    </source>
</reference>
<keyword evidence="2" id="KW-0482">Metalloprotease</keyword>
<feature type="compositionally biased region" description="Basic and acidic residues" evidence="1">
    <location>
        <begin position="94"/>
        <end position="112"/>
    </location>
</feature>
<dbReference type="InterPro" id="IPR021973">
    <property type="entry name" value="SprA-related"/>
</dbReference>
<feature type="compositionally biased region" description="Low complexity" evidence="1">
    <location>
        <begin position="67"/>
        <end position="76"/>
    </location>
</feature>
<evidence type="ECO:0000313" key="3">
    <source>
        <dbReference type="Proteomes" id="UP001595478"/>
    </source>
</evidence>
<organism evidence="2 3">
    <name type="scientific">Agaribacter flavus</name>
    <dbReference type="NCBI Taxonomy" id="1902781"/>
    <lineage>
        <taxon>Bacteria</taxon>
        <taxon>Pseudomonadati</taxon>
        <taxon>Pseudomonadota</taxon>
        <taxon>Gammaproteobacteria</taxon>
        <taxon>Alteromonadales</taxon>
        <taxon>Alteromonadaceae</taxon>
        <taxon>Agaribacter</taxon>
    </lineage>
</organism>
<feature type="compositionally biased region" description="Basic and acidic residues" evidence="1">
    <location>
        <begin position="193"/>
        <end position="216"/>
    </location>
</feature>
<sequence>MMNALSTLPNFDSTRYGNFVGISVAKSEQETEQQAQAVSKTNERINGDVAGSSDSVTISEQGRTRSEQASSVSSSDNDSKQKQDPNTLSEEEQQQVKELKQRDAEVRAHEQAHAAVGGQYAGAPSYDYQRGPDGNRYAVGGEVQIDVGEEEDPEATIQKMQVVRRAALAPAEPSSQDYKVAAEASQKEIAARAELGKEQTAERNGDTEPSDLKDTVSDQNVSESRLQQTLQIKQYLSVQKYE</sequence>
<accession>A0ABV7FQI3</accession>
<evidence type="ECO:0000256" key="1">
    <source>
        <dbReference type="SAM" id="MobiDB-lite"/>
    </source>
</evidence>
<proteinExistence type="predicted"/>
<keyword evidence="3" id="KW-1185">Reference proteome</keyword>
<keyword evidence="2" id="KW-0645">Protease</keyword>
<feature type="compositionally biased region" description="Polar residues" evidence="1">
    <location>
        <begin position="52"/>
        <end position="61"/>
    </location>
</feature>
<feature type="region of interest" description="Disordered" evidence="1">
    <location>
        <begin position="27"/>
        <end position="137"/>
    </location>
</feature>
<dbReference type="EMBL" id="JBHRSW010000029">
    <property type="protein sequence ID" value="MFC3122594.1"/>
    <property type="molecule type" value="Genomic_DNA"/>
</dbReference>
<dbReference type="Proteomes" id="UP001595478">
    <property type="component" value="Unassembled WGS sequence"/>
</dbReference>
<name>A0ABV7FQI3_9ALTE</name>
<keyword evidence="2" id="KW-0378">Hydrolase</keyword>